<dbReference type="AlphaFoldDB" id="A0A1J7G0P4"/>
<dbReference type="Gramene" id="OIV94011">
    <property type="protein sequence ID" value="OIV94011"/>
    <property type="gene ID" value="TanjilG_07559"/>
</dbReference>
<feature type="region of interest" description="Disordered" evidence="1">
    <location>
        <begin position="1"/>
        <end position="42"/>
    </location>
</feature>
<accession>A0A1J7G0P4</accession>
<reference evidence="2 3" key="1">
    <citation type="journal article" date="2017" name="Plant Biotechnol. J.">
        <title>A comprehensive draft genome sequence for lupin (Lupinus angustifolius), an emerging health food: insights into plant-microbe interactions and legume evolution.</title>
        <authorList>
            <person name="Hane J.K."/>
            <person name="Ming Y."/>
            <person name="Kamphuis L.G."/>
            <person name="Nelson M.N."/>
            <person name="Garg G."/>
            <person name="Atkins C.A."/>
            <person name="Bayer P.E."/>
            <person name="Bravo A."/>
            <person name="Bringans S."/>
            <person name="Cannon S."/>
            <person name="Edwards D."/>
            <person name="Foley R."/>
            <person name="Gao L.L."/>
            <person name="Harrison M.J."/>
            <person name="Huang W."/>
            <person name="Hurgobin B."/>
            <person name="Li S."/>
            <person name="Liu C.W."/>
            <person name="McGrath A."/>
            <person name="Morahan G."/>
            <person name="Murray J."/>
            <person name="Weller J."/>
            <person name="Jian J."/>
            <person name="Singh K.B."/>
        </authorList>
    </citation>
    <scope>NUCLEOTIDE SEQUENCE [LARGE SCALE GENOMIC DNA]</scope>
    <source>
        <strain evidence="3">cv. Tanjil</strain>
        <tissue evidence="2">Whole plant</tissue>
    </source>
</reference>
<organism evidence="2 3">
    <name type="scientific">Lupinus angustifolius</name>
    <name type="common">Narrow-leaved blue lupine</name>
    <dbReference type="NCBI Taxonomy" id="3871"/>
    <lineage>
        <taxon>Eukaryota</taxon>
        <taxon>Viridiplantae</taxon>
        <taxon>Streptophyta</taxon>
        <taxon>Embryophyta</taxon>
        <taxon>Tracheophyta</taxon>
        <taxon>Spermatophyta</taxon>
        <taxon>Magnoliopsida</taxon>
        <taxon>eudicotyledons</taxon>
        <taxon>Gunneridae</taxon>
        <taxon>Pentapetalae</taxon>
        <taxon>rosids</taxon>
        <taxon>fabids</taxon>
        <taxon>Fabales</taxon>
        <taxon>Fabaceae</taxon>
        <taxon>Papilionoideae</taxon>
        <taxon>50 kb inversion clade</taxon>
        <taxon>genistoids sensu lato</taxon>
        <taxon>core genistoids</taxon>
        <taxon>Genisteae</taxon>
        <taxon>Lupinus</taxon>
    </lineage>
</organism>
<evidence type="ECO:0000313" key="2">
    <source>
        <dbReference type="EMBL" id="OIV94011.1"/>
    </source>
</evidence>
<evidence type="ECO:0000313" key="3">
    <source>
        <dbReference type="Proteomes" id="UP000188354"/>
    </source>
</evidence>
<evidence type="ECO:0000256" key="1">
    <source>
        <dbReference type="SAM" id="MobiDB-lite"/>
    </source>
</evidence>
<protein>
    <submittedName>
        <fullName evidence="2">Uncharacterized protein</fullName>
    </submittedName>
</protein>
<name>A0A1J7G0P4_LUPAN</name>
<keyword evidence="3" id="KW-1185">Reference proteome</keyword>
<sequence length="77" mass="8677">MKTELGEFHSPRRERDGEEGFALPSFPPHFHGEPLGDSGNGTEAWIEVSDKAQRSPPRLAIVAISTTRKRKEKKMVF</sequence>
<feature type="compositionally biased region" description="Basic and acidic residues" evidence="1">
    <location>
        <begin position="1"/>
        <end position="18"/>
    </location>
</feature>
<dbReference type="Proteomes" id="UP000188354">
    <property type="component" value="Chromosome LG17"/>
</dbReference>
<proteinExistence type="predicted"/>
<gene>
    <name evidence="2" type="ORF">TanjilG_07559</name>
</gene>
<dbReference type="EMBL" id="CM007377">
    <property type="protein sequence ID" value="OIV94011.1"/>
    <property type="molecule type" value="Genomic_DNA"/>
</dbReference>